<feature type="region of interest" description="Disordered" evidence="1">
    <location>
        <begin position="263"/>
        <end position="297"/>
    </location>
</feature>
<dbReference type="GO" id="GO:0016787">
    <property type="term" value="F:hydrolase activity"/>
    <property type="evidence" value="ECO:0007669"/>
    <property type="project" value="UniProtKB-KW"/>
</dbReference>
<dbReference type="RefSeq" id="WP_207859175.1">
    <property type="nucleotide sequence ID" value="NZ_JAFREP010000010.1"/>
</dbReference>
<proteinExistence type="predicted"/>
<gene>
    <name evidence="3" type="ORF">J3U88_12850</name>
</gene>
<dbReference type="Gene3D" id="3.40.50.1820">
    <property type="entry name" value="alpha/beta hydrolase"/>
    <property type="match status" value="1"/>
</dbReference>
<feature type="region of interest" description="Disordered" evidence="1">
    <location>
        <begin position="1"/>
        <end position="150"/>
    </location>
</feature>
<evidence type="ECO:0000313" key="4">
    <source>
        <dbReference type="Proteomes" id="UP000664417"/>
    </source>
</evidence>
<evidence type="ECO:0000256" key="1">
    <source>
        <dbReference type="SAM" id="MobiDB-lite"/>
    </source>
</evidence>
<sequence length="539" mass="58819">MSHNDNREKSAKDQLAQALRKRLKASLSGSGAENPGDALIRDLGAFLDATEDPSFFGGPAATGAKTDEPTQKSENPPPNEPVSGHARASAQQQAEPPGAQSGRTTQGAGPHTHQGNSQGHQGGSHGHDPHQGRPPHGSQPPPPWSFFTNPNLFQSWISQGNPFAQGVQPPSGFNPFQWMQGFQPPGATPWQGQNGPFPFPMPFFPNVPGGQANPFSAWFGSPGFQPPPTPDMGGLPFTGAPAAFLAYWQQLLNRFQQTGFAAGMPWANPTEGNQTPGGGAWQQPQPGPDSPHSPLITLRAEGNRPPLFCVHALLGSAFQFHKLANLLPEDQPCFALQARGLDTGEKPLDNIEALAALYLKHIRAKQARGPYRLVGYSLGAWISLEIARLLQGMGEQTEMLLMIGGTLPISMHFAGQVWSPEYLQKYLVDYRETFITSFLPYEERIRIKTQGFNPTQQVYLAHISAILSYRPQPFRGGRVAVLATPDQQWIDQWVNPNGWREIFTEPVAFYPISGNHLSMMETPHIDEVAAVVRQQLEAL</sequence>
<dbReference type="InterPro" id="IPR001031">
    <property type="entry name" value="Thioesterase"/>
</dbReference>
<dbReference type="Proteomes" id="UP000664417">
    <property type="component" value="Unassembled WGS sequence"/>
</dbReference>
<dbReference type="Pfam" id="PF00975">
    <property type="entry name" value="Thioesterase"/>
    <property type="match status" value="1"/>
</dbReference>
<feature type="domain" description="Thioesterase TesA-like" evidence="2">
    <location>
        <begin position="308"/>
        <end position="536"/>
    </location>
</feature>
<evidence type="ECO:0000259" key="2">
    <source>
        <dbReference type="SMART" id="SM00824"/>
    </source>
</evidence>
<dbReference type="InterPro" id="IPR020802">
    <property type="entry name" value="TesA-like"/>
</dbReference>
<protein>
    <submittedName>
        <fullName evidence="3">Alpha/beta fold hydrolase</fullName>
    </submittedName>
</protein>
<dbReference type="SMART" id="SM00824">
    <property type="entry name" value="PKS_TE"/>
    <property type="match status" value="1"/>
</dbReference>
<comment type="caution">
    <text evidence="3">The sequence shown here is derived from an EMBL/GenBank/DDBJ whole genome shotgun (WGS) entry which is preliminary data.</text>
</comment>
<feature type="compositionally biased region" description="Basic and acidic residues" evidence="1">
    <location>
        <begin position="1"/>
        <end position="12"/>
    </location>
</feature>
<accession>A0A8J7Q9D0</accession>
<evidence type="ECO:0000313" key="3">
    <source>
        <dbReference type="EMBL" id="MBO1319354.1"/>
    </source>
</evidence>
<reference evidence="3" key="1">
    <citation type="submission" date="2021-03" db="EMBL/GenBank/DDBJ databases">
        <authorList>
            <person name="Wang G."/>
        </authorList>
    </citation>
    <scope>NUCLEOTIDE SEQUENCE</scope>
    <source>
        <strain evidence="3">KCTC 12899</strain>
    </source>
</reference>
<dbReference type="AlphaFoldDB" id="A0A8J7Q9D0"/>
<keyword evidence="4" id="KW-1185">Reference proteome</keyword>
<name>A0A8J7Q9D0_9BACT</name>
<organism evidence="3 4">
    <name type="scientific">Acanthopleuribacter pedis</name>
    <dbReference type="NCBI Taxonomy" id="442870"/>
    <lineage>
        <taxon>Bacteria</taxon>
        <taxon>Pseudomonadati</taxon>
        <taxon>Acidobacteriota</taxon>
        <taxon>Holophagae</taxon>
        <taxon>Acanthopleuribacterales</taxon>
        <taxon>Acanthopleuribacteraceae</taxon>
        <taxon>Acanthopleuribacter</taxon>
    </lineage>
</organism>
<dbReference type="EMBL" id="JAFREP010000010">
    <property type="protein sequence ID" value="MBO1319354.1"/>
    <property type="molecule type" value="Genomic_DNA"/>
</dbReference>
<dbReference type="SUPFAM" id="SSF53474">
    <property type="entry name" value="alpha/beta-Hydrolases"/>
    <property type="match status" value="1"/>
</dbReference>
<dbReference type="InterPro" id="IPR029058">
    <property type="entry name" value="AB_hydrolase_fold"/>
</dbReference>
<keyword evidence="3" id="KW-0378">Hydrolase</keyword>